<reference evidence="1" key="1">
    <citation type="submission" date="2020-01" db="EMBL/GenBank/DDBJ databases">
        <authorList>
            <person name="Mishra B."/>
        </authorList>
    </citation>
    <scope>NUCLEOTIDE SEQUENCE [LARGE SCALE GENOMIC DNA]</scope>
</reference>
<comment type="caution">
    <text evidence="1">The sequence shown here is derived from an EMBL/GenBank/DDBJ whole genome shotgun (WGS) entry which is preliminary data.</text>
</comment>
<dbReference type="EMBL" id="CACVBM020001195">
    <property type="protein sequence ID" value="CAA7038469.1"/>
    <property type="molecule type" value="Genomic_DNA"/>
</dbReference>
<proteinExistence type="predicted"/>
<organism evidence="1 2">
    <name type="scientific">Microthlaspi erraticum</name>
    <dbReference type="NCBI Taxonomy" id="1685480"/>
    <lineage>
        <taxon>Eukaryota</taxon>
        <taxon>Viridiplantae</taxon>
        <taxon>Streptophyta</taxon>
        <taxon>Embryophyta</taxon>
        <taxon>Tracheophyta</taxon>
        <taxon>Spermatophyta</taxon>
        <taxon>Magnoliopsida</taxon>
        <taxon>eudicotyledons</taxon>
        <taxon>Gunneridae</taxon>
        <taxon>Pentapetalae</taxon>
        <taxon>rosids</taxon>
        <taxon>malvids</taxon>
        <taxon>Brassicales</taxon>
        <taxon>Brassicaceae</taxon>
        <taxon>Coluteocarpeae</taxon>
        <taxon>Microthlaspi</taxon>
    </lineage>
</organism>
<keyword evidence="2" id="KW-1185">Reference proteome</keyword>
<sequence>MLGWGYFPSSSTIKHDACSSSIDPVTAAVARSIPLPQHQLDRSRHCSSSLIDPVTATVARSIPLLQQQLDRSRHCNSSSIDPSLQQ</sequence>
<gene>
    <name evidence="1" type="ORF">MERR_LOCUS25704</name>
</gene>
<accession>A0A6D2JA90</accession>
<name>A0A6D2JA90_9BRAS</name>
<evidence type="ECO:0000313" key="2">
    <source>
        <dbReference type="Proteomes" id="UP000467841"/>
    </source>
</evidence>
<dbReference type="AlphaFoldDB" id="A0A6D2JA90"/>
<protein>
    <submittedName>
        <fullName evidence="1">Uncharacterized protein</fullName>
    </submittedName>
</protein>
<dbReference type="Proteomes" id="UP000467841">
    <property type="component" value="Unassembled WGS sequence"/>
</dbReference>
<evidence type="ECO:0000313" key="1">
    <source>
        <dbReference type="EMBL" id="CAA7038469.1"/>
    </source>
</evidence>